<reference evidence="1" key="2">
    <citation type="journal article" date="2015" name="Data Brief">
        <title>Shoot transcriptome of the giant reed, Arundo donax.</title>
        <authorList>
            <person name="Barrero R.A."/>
            <person name="Guerrero F.D."/>
            <person name="Moolhuijzen P."/>
            <person name="Goolsby J.A."/>
            <person name="Tidwell J."/>
            <person name="Bellgard S.E."/>
            <person name="Bellgard M.I."/>
        </authorList>
    </citation>
    <scope>NUCLEOTIDE SEQUENCE</scope>
    <source>
        <tissue evidence="1">Shoot tissue taken approximately 20 cm above the soil surface</tissue>
    </source>
</reference>
<dbReference type="AlphaFoldDB" id="A0A0A9B9L9"/>
<accession>A0A0A9B9L9</accession>
<reference evidence="1" key="1">
    <citation type="submission" date="2014-09" db="EMBL/GenBank/DDBJ databases">
        <authorList>
            <person name="Magalhaes I.L.F."/>
            <person name="Oliveira U."/>
            <person name="Santos F.R."/>
            <person name="Vidigal T.H.D.A."/>
            <person name="Brescovit A.D."/>
            <person name="Santos A.J."/>
        </authorList>
    </citation>
    <scope>NUCLEOTIDE SEQUENCE</scope>
    <source>
        <tissue evidence="1">Shoot tissue taken approximately 20 cm above the soil surface</tissue>
    </source>
</reference>
<evidence type="ECO:0000313" key="1">
    <source>
        <dbReference type="EMBL" id="JAD55997.1"/>
    </source>
</evidence>
<dbReference type="EMBL" id="GBRH01241898">
    <property type="protein sequence ID" value="JAD55997.1"/>
    <property type="molecule type" value="Transcribed_RNA"/>
</dbReference>
<proteinExistence type="predicted"/>
<protein>
    <submittedName>
        <fullName evidence="1">Uncharacterized protein</fullName>
    </submittedName>
</protein>
<name>A0A0A9B9L9_ARUDO</name>
<sequence>MAHIFNDKLSKPKFIIQSQEFTVANM</sequence>
<organism evidence="1">
    <name type="scientific">Arundo donax</name>
    <name type="common">Giant reed</name>
    <name type="synonym">Donax arundinaceus</name>
    <dbReference type="NCBI Taxonomy" id="35708"/>
    <lineage>
        <taxon>Eukaryota</taxon>
        <taxon>Viridiplantae</taxon>
        <taxon>Streptophyta</taxon>
        <taxon>Embryophyta</taxon>
        <taxon>Tracheophyta</taxon>
        <taxon>Spermatophyta</taxon>
        <taxon>Magnoliopsida</taxon>
        <taxon>Liliopsida</taxon>
        <taxon>Poales</taxon>
        <taxon>Poaceae</taxon>
        <taxon>PACMAD clade</taxon>
        <taxon>Arundinoideae</taxon>
        <taxon>Arundineae</taxon>
        <taxon>Arundo</taxon>
    </lineage>
</organism>